<dbReference type="InterPro" id="IPR032432">
    <property type="entry name" value="Radical_SAM_C"/>
</dbReference>
<evidence type="ECO:0000256" key="4">
    <source>
        <dbReference type="ARBA" id="ARBA00022723"/>
    </source>
</evidence>
<dbReference type="InterPro" id="IPR005911">
    <property type="entry name" value="YhcC-like"/>
</dbReference>
<dbReference type="NCBIfam" id="TIGR01212">
    <property type="entry name" value="TIGR01212 family radical SAM protein"/>
    <property type="match status" value="1"/>
</dbReference>
<accession>Q1MRC9</accession>
<organism evidence="8 9">
    <name type="scientific">Lawsonia intracellularis (strain PHE/MN1-00)</name>
    <dbReference type="NCBI Taxonomy" id="363253"/>
    <lineage>
        <taxon>Bacteria</taxon>
        <taxon>Pseudomonadati</taxon>
        <taxon>Thermodesulfobacteriota</taxon>
        <taxon>Desulfovibrionia</taxon>
        <taxon>Desulfovibrionales</taxon>
        <taxon>Desulfovibrionaceae</taxon>
        <taxon>Lawsonia</taxon>
    </lineage>
</organism>
<dbReference type="AlphaFoldDB" id="Q1MRC9"/>
<proteinExistence type="predicted"/>
<keyword evidence="5" id="KW-0408">Iron</keyword>
<dbReference type="GO" id="GO:0003824">
    <property type="term" value="F:catalytic activity"/>
    <property type="evidence" value="ECO:0007669"/>
    <property type="project" value="InterPro"/>
</dbReference>
<evidence type="ECO:0000259" key="7">
    <source>
        <dbReference type="SMART" id="SM00729"/>
    </source>
</evidence>
<gene>
    <name evidence="8" type="ordered locus">LI0391</name>
</gene>
<evidence type="ECO:0000256" key="1">
    <source>
        <dbReference type="ARBA" id="ARBA00001966"/>
    </source>
</evidence>
<feature type="domain" description="Elp3/MiaA/NifB-like radical SAM core" evidence="7">
    <location>
        <begin position="20"/>
        <end position="246"/>
    </location>
</feature>
<keyword evidence="3" id="KW-0949">S-adenosyl-L-methionine</keyword>
<comment type="cofactor">
    <cofactor evidence="1">
        <name>[4Fe-4S] cluster</name>
        <dbReference type="ChEBI" id="CHEBI:49883"/>
    </cofactor>
</comment>
<dbReference type="Gene3D" id="3.80.30.20">
    <property type="entry name" value="tm_1862 like domain"/>
    <property type="match status" value="1"/>
</dbReference>
<dbReference type="Pfam" id="PF04055">
    <property type="entry name" value="Radical_SAM"/>
    <property type="match status" value="1"/>
</dbReference>
<dbReference type="SFLD" id="SFLDG01091">
    <property type="entry name" value="uncharacterized_CHP01210-like"/>
    <property type="match status" value="1"/>
</dbReference>
<dbReference type="GO" id="GO:0051539">
    <property type="term" value="F:4 iron, 4 sulfur cluster binding"/>
    <property type="evidence" value="ECO:0007669"/>
    <property type="project" value="UniProtKB-KW"/>
</dbReference>
<dbReference type="InterPro" id="IPR023404">
    <property type="entry name" value="rSAM_horseshoe"/>
</dbReference>
<evidence type="ECO:0000256" key="3">
    <source>
        <dbReference type="ARBA" id="ARBA00022691"/>
    </source>
</evidence>
<dbReference type="GO" id="GO:0046872">
    <property type="term" value="F:metal ion binding"/>
    <property type="evidence" value="ECO:0007669"/>
    <property type="project" value="UniProtKB-KW"/>
</dbReference>
<dbReference type="RefSeq" id="WP_011526476.1">
    <property type="nucleotide sequence ID" value="NC_008011.1"/>
</dbReference>
<dbReference type="SMART" id="SM00729">
    <property type="entry name" value="Elp3"/>
    <property type="match status" value="1"/>
</dbReference>
<reference evidence="8 9" key="1">
    <citation type="submission" date="2005-11" db="EMBL/GenBank/DDBJ databases">
        <title>The complete genome sequence of Lawsonia intracellularis: the causative agent of proliferative enteropathy.</title>
        <authorList>
            <person name="Kaur K."/>
            <person name="Zhang Q."/>
            <person name="Beckler D."/>
            <person name="Munir S."/>
            <person name="Li L."/>
            <person name="Kinsley K."/>
            <person name="Herron L."/>
            <person name="Peterson A."/>
            <person name="May B."/>
            <person name="Singh S."/>
            <person name="Gebhart C."/>
            <person name="Kapur V."/>
        </authorList>
    </citation>
    <scope>NUCLEOTIDE SEQUENCE [LARGE SCALE GENOMIC DNA]</scope>
    <source>
        <strain evidence="8 9">PHE/MN1-00</strain>
    </source>
</reference>
<dbReference type="InterPro" id="IPR039661">
    <property type="entry name" value="ELP3"/>
</dbReference>
<dbReference type="InterPro" id="IPR058240">
    <property type="entry name" value="rSAM_sf"/>
</dbReference>
<protein>
    <submittedName>
        <fullName evidence="8">Predicted Fe-S oxidoreductase</fullName>
    </submittedName>
</protein>
<dbReference type="EMBL" id="AM180252">
    <property type="protein sequence ID" value="CAJ54447.1"/>
    <property type="molecule type" value="Genomic_DNA"/>
</dbReference>
<evidence type="ECO:0000313" key="8">
    <source>
        <dbReference type="EMBL" id="CAJ54447.1"/>
    </source>
</evidence>
<dbReference type="OrthoDB" id="9801689at2"/>
<keyword evidence="6" id="KW-0411">Iron-sulfur</keyword>
<evidence type="ECO:0000256" key="6">
    <source>
        <dbReference type="ARBA" id="ARBA00023014"/>
    </source>
</evidence>
<dbReference type="SFLD" id="SFLDS00029">
    <property type="entry name" value="Radical_SAM"/>
    <property type="match status" value="1"/>
</dbReference>
<dbReference type="STRING" id="363253.LI0391"/>
<dbReference type="SUPFAM" id="SSF102114">
    <property type="entry name" value="Radical SAM enzymes"/>
    <property type="match status" value="1"/>
</dbReference>
<keyword evidence="4" id="KW-0479">Metal-binding</keyword>
<dbReference type="KEGG" id="lip:LI0391"/>
<dbReference type="PANTHER" id="PTHR11135:SF1">
    <property type="entry name" value="PROTEIN YHCC"/>
    <property type="match status" value="1"/>
</dbReference>
<keyword evidence="9" id="KW-1185">Reference proteome</keyword>
<dbReference type="Pfam" id="PF16199">
    <property type="entry name" value="Radical_SAM_C"/>
    <property type="match status" value="1"/>
</dbReference>
<evidence type="ECO:0000313" key="9">
    <source>
        <dbReference type="Proteomes" id="UP000002430"/>
    </source>
</evidence>
<dbReference type="InterPro" id="IPR007197">
    <property type="entry name" value="rSAM"/>
</dbReference>
<dbReference type="SFLD" id="SFLDG01086">
    <property type="entry name" value="elongater_protein-like"/>
    <property type="match status" value="1"/>
</dbReference>
<dbReference type="HOGENOM" id="CLU_060920_0_0_7"/>
<sequence>MNTWNNLAMHFRRRLGCRGQKIPLDVGSSCPNRERSNSNIGCVFCNVSGSGSGLGLSGMSITEQWNYWHKHFSISNQYIRFIAYLQSFSNTYGPLSKFSSILAQIKGLQDVAGISVGTRPDCLTNKKLSLIVEMPYLEKWVEFGVQSLHDETLIKIKRGHSSKCSEQAIIQAANAGLQVCAHVMFGLPGETPTHMLQTIDRLNSLPIHGIKFHNVYVCKNTILEKEFNAGNYYPLTEADYSDLVVESLYRLRPDIVIHRVVADPLPEELVAPEWARYKSAVVRGIEKRFRARRSTHNI</sequence>
<dbReference type="Proteomes" id="UP000002430">
    <property type="component" value="Chromosome"/>
</dbReference>
<evidence type="ECO:0000256" key="5">
    <source>
        <dbReference type="ARBA" id="ARBA00023004"/>
    </source>
</evidence>
<dbReference type="eggNOG" id="COG1242">
    <property type="taxonomic scope" value="Bacteria"/>
</dbReference>
<dbReference type="PANTHER" id="PTHR11135">
    <property type="entry name" value="HISTONE ACETYLTRANSFERASE-RELATED"/>
    <property type="match status" value="1"/>
</dbReference>
<evidence type="ECO:0000256" key="2">
    <source>
        <dbReference type="ARBA" id="ARBA00022485"/>
    </source>
</evidence>
<name>Q1MRC9_LAWIP</name>
<keyword evidence="2" id="KW-0004">4Fe-4S</keyword>
<dbReference type="InterPro" id="IPR006638">
    <property type="entry name" value="Elp3/MiaA/NifB-like_rSAM"/>
</dbReference>